<evidence type="ECO:0000313" key="1">
    <source>
        <dbReference type="EMBL" id="KRY62577.1"/>
    </source>
</evidence>
<proteinExistence type="predicted"/>
<dbReference type="EMBL" id="JYDT01003239">
    <property type="protein sequence ID" value="KRY62577.1"/>
    <property type="molecule type" value="Genomic_DNA"/>
</dbReference>
<protein>
    <submittedName>
        <fullName evidence="1">Uncharacterized protein</fullName>
    </submittedName>
</protein>
<sequence>LKFTRYKGMTSKGIAGTRQEFHTLVLIAPGGSALGRPQE</sequence>
<organism evidence="1 2">
    <name type="scientific">Trichinella pseudospiralis</name>
    <name type="common">Parasitic roundworm</name>
    <dbReference type="NCBI Taxonomy" id="6337"/>
    <lineage>
        <taxon>Eukaryota</taxon>
        <taxon>Metazoa</taxon>
        <taxon>Ecdysozoa</taxon>
        <taxon>Nematoda</taxon>
        <taxon>Enoplea</taxon>
        <taxon>Dorylaimia</taxon>
        <taxon>Trichinellida</taxon>
        <taxon>Trichinellidae</taxon>
        <taxon>Trichinella</taxon>
    </lineage>
</organism>
<dbReference type="Proteomes" id="UP000054995">
    <property type="component" value="Unassembled WGS sequence"/>
</dbReference>
<gene>
    <name evidence="1" type="ORF">T4D_8993</name>
</gene>
<accession>A0A0V1DMG0</accession>
<comment type="caution">
    <text evidence="1">The sequence shown here is derived from an EMBL/GenBank/DDBJ whole genome shotgun (WGS) entry which is preliminary data.</text>
</comment>
<name>A0A0V1DMG0_TRIPS</name>
<feature type="non-terminal residue" evidence="1">
    <location>
        <position position="39"/>
    </location>
</feature>
<reference evidence="1 2" key="1">
    <citation type="submission" date="2015-01" db="EMBL/GenBank/DDBJ databases">
        <title>Evolution of Trichinella species and genotypes.</title>
        <authorList>
            <person name="Korhonen P.K."/>
            <person name="Edoardo P."/>
            <person name="Giuseppe L.R."/>
            <person name="Gasser R.B."/>
        </authorList>
    </citation>
    <scope>NUCLEOTIDE SEQUENCE [LARGE SCALE GENOMIC DNA]</scope>
    <source>
        <strain evidence="1">ISS470</strain>
    </source>
</reference>
<feature type="non-terminal residue" evidence="1">
    <location>
        <position position="1"/>
    </location>
</feature>
<evidence type="ECO:0000313" key="2">
    <source>
        <dbReference type="Proteomes" id="UP000054995"/>
    </source>
</evidence>
<dbReference type="AlphaFoldDB" id="A0A0V1DMG0"/>
<keyword evidence="2" id="KW-1185">Reference proteome</keyword>